<dbReference type="AlphaFoldDB" id="A0A7R9T218"/>
<feature type="domain" description="ACB" evidence="7">
    <location>
        <begin position="50"/>
        <end position="143"/>
    </location>
</feature>
<keyword evidence="2" id="KW-0677">Repeat</keyword>
<feature type="repeat" description="ANK" evidence="5">
    <location>
        <begin position="274"/>
        <end position="306"/>
    </location>
</feature>
<dbReference type="InterPro" id="IPR035984">
    <property type="entry name" value="Acyl-CoA-binding_sf"/>
</dbReference>
<dbReference type="PROSITE" id="PS50088">
    <property type="entry name" value="ANK_REPEAT"/>
    <property type="match status" value="2"/>
</dbReference>
<organism evidence="8">
    <name type="scientific">Ostreococcus sp. 'lucimarinus'</name>
    <dbReference type="NCBI Taxonomy" id="242159"/>
    <lineage>
        <taxon>Eukaryota</taxon>
        <taxon>Viridiplantae</taxon>
        <taxon>Chlorophyta</taxon>
        <taxon>Mamiellophyceae</taxon>
        <taxon>Mamiellales</taxon>
        <taxon>Bathycoccaceae</taxon>
        <taxon>Ostreococcus</taxon>
    </lineage>
</organism>
<dbReference type="InterPro" id="IPR000582">
    <property type="entry name" value="Acyl-CoA-binding_protein"/>
</dbReference>
<evidence type="ECO:0000256" key="3">
    <source>
        <dbReference type="ARBA" id="ARBA00023043"/>
    </source>
</evidence>
<evidence type="ECO:0000256" key="2">
    <source>
        <dbReference type="ARBA" id="ARBA00022737"/>
    </source>
</evidence>
<feature type="compositionally biased region" description="Acidic residues" evidence="6">
    <location>
        <begin position="36"/>
        <end position="48"/>
    </location>
</feature>
<dbReference type="InterPro" id="IPR014352">
    <property type="entry name" value="FERM/acyl-CoA-bd_prot_sf"/>
</dbReference>
<feature type="region of interest" description="Disordered" evidence="6">
    <location>
        <begin position="1"/>
        <end position="50"/>
    </location>
</feature>
<dbReference type="SUPFAM" id="SSF47027">
    <property type="entry name" value="Acyl-CoA binding protein"/>
    <property type="match status" value="1"/>
</dbReference>
<dbReference type="EMBL" id="HBDX01003602">
    <property type="protein sequence ID" value="CAD8222378.1"/>
    <property type="molecule type" value="Transcribed_RNA"/>
</dbReference>
<protein>
    <recommendedName>
        <fullName evidence="7">ACB domain-containing protein</fullName>
    </recommendedName>
</protein>
<reference evidence="8" key="1">
    <citation type="submission" date="2021-01" db="EMBL/GenBank/DDBJ databases">
        <authorList>
            <person name="Corre E."/>
            <person name="Pelletier E."/>
            <person name="Niang G."/>
            <person name="Scheremetjew M."/>
            <person name="Finn R."/>
            <person name="Kale V."/>
            <person name="Holt S."/>
            <person name="Cochrane G."/>
            <person name="Meng A."/>
            <person name="Brown T."/>
            <person name="Cohen L."/>
        </authorList>
    </citation>
    <scope>NUCLEOTIDE SEQUENCE</scope>
    <source>
        <strain evidence="8">Clade-A-BCC118000</strain>
    </source>
</reference>
<sequence length="329" mass="36431">MTAVARRAMTGDGGTREGATAMTEDEKGTTTTTRTDEDEDANEDEDVGEMERRFTRCAGQFKKLLADADAYFEPGLKAKMYGLYKRCTKDFDREFEGGKTFGALDVVARAKYEAWKEVKDLTREEAMERYVRTFEMWGARRDSMRPSTATRNADGFTEEDRLAAEEFHARDEEEKEVYANMWSINRSQSRPAPLEDDDEASESASNSGELGALSAACKAGDEDAAMKAIEGGADVNERDALGRTPLHWCADGGHSKIAMHLALLKADVNARDRYGQTPLHFSVNLDDTETVNLFLDWGADPSIADEEGETPESLGIWQLAAAREENATA</sequence>
<evidence type="ECO:0000313" key="8">
    <source>
        <dbReference type="EMBL" id="CAD8222378.1"/>
    </source>
</evidence>
<dbReference type="InterPro" id="IPR036770">
    <property type="entry name" value="Ankyrin_rpt-contain_sf"/>
</dbReference>
<keyword evidence="3 5" id="KW-0040">ANK repeat</keyword>
<dbReference type="GO" id="GO:0000062">
    <property type="term" value="F:fatty-acyl-CoA binding"/>
    <property type="evidence" value="ECO:0007669"/>
    <property type="project" value="InterPro"/>
</dbReference>
<comment type="similarity">
    <text evidence="1">Belongs to the ACBP family.</text>
</comment>
<evidence type="ECO:0000256" key="4">
    <source>
        <dbReference type="ARBA" id="ARBA00023121"/>
    </source>
</evidence>
<dbReference type="Gene3D" id="1.25.40.20">
    <property type="entry name" value="Ankyrin repeat-containing domain"/>
    <property type="match status" value="1"/>
</dbReference>
<accession>A0A7R9T218</accession>
<name>A0A7R9T218_9CHLO</name>
<keyword evidence="4" id="KW-0446">Lipid-binding</keyword>
<evidence type="ECO:0000256" key="6">
    <source>
        <dbReference type="SAM" id="MobiDB-lite"/>
    </source>
</evidence>
<dbReference type="SUPFAM" id="SSF48403">
    <property type="entry name" value="Ankyrin repeat"/>
    <property type="match status" value="1"/>
</dbReference>
<dbReference type="Pfam" id="PF00887">
    <property type="entry name" value="ACBP"/>
    <property type="match status" value="1"/>
</dbReference>
<dbReference type="PROSITE" id="PS50297">
    <property type="entry name" value="ANK_REP_REGION"/>
    <property type="match status" value="2"/>
</dbReference>
<dbReference type="SMART" id="SM00248">
    <property type="entry name" value="ANK"/>
    <property type="match status" value="3"/>
</dbReference>
<dbReference type="Gene3D" id="1.20.80.10">
    <property type="match status" value="1"/>
</dbReference>
<dbReference type="Pfam" id="PF12796">
    <property type="entry name" value="Ank_2"/>
    <property type="match status" value="1"/>
</dbReference>
<evidence type="ECO:0000256" key="5">
    <source>
        <dbReference type="PROSITE-ProRule" id="PRU00023"/>
    </source>
</evidence>
<dbReference type="PANTHER" id="PTHR24171">
    <property type="entry name" value="ANKYRIN REPEAT DOMAIN-CONTAINING PROTEIN 39-RELATED"/>
    <property type="match status" value="1"/>
</dbReference>
<feature type="repeat" description="ANK" evidence="5">
    <location>
        <begin position="241"/>
        <end position="273"/>
    </location>
</feature>
<evidence type="ECO:0000256" key="1">
    <source>
        <dbReference type="ARBA" id="ARBA00005567"/>
    </source>
</evidence>
<dbReference type="InterPro" id="IPR002110">
    <property type="entry name" value="Ankyrin_rpt"/>
</dbReference>
<dbReference type="PROSITE" id="PS51228">
    <property type="entry name" value="ACB_2"/>
    <property type="match status" value="1"/>
</dbReference>
<evidence type="ECO:0000259" key="7">
    <source>
        <dbReference type="PROSITE" id="PS51228"/>
    </source>
</evidence>
<gene>
    <name evidence="8" type="ORF">OLUC0939_LOCUS3101</name>
</gene>
<proteinExistence type="inferred from homology"/>
<feature type="region of interest" description="Disordered" evidence="6">
    <location>
        <begin position="188"/>
        <end position="209"/>
    </location>
</feature>